<dbReference type="Proteomes" id="UP001438707">
    <property type="component" value="Unassembled WGS sequence"/>
</dbReference>
<accession>A0AAW1RX89</accession>
<reference evidence="1 2" key="1">
    <citation type="journal article" date="2024" name="Nat. Commun.">
        <title>Phylogenomics reveals the evolutionary origins of lichenization in chlorophyte algae.</title>
        <authorList>
            <person name="Puginier C."/>
            <person name="Libourel C."/>
            <person name="Otte J."/>
            <person name="Skaloud P."/>
            <person name="Haon M."/>
            <person name="Grisel S."/>
            <person name="Petersen M."/>
            <person name="Berrin J.G."/>
            <person name="Delaux P.M."/>
            <person name="Dal Grande F."/>
            <person name="Keller J."/>
        </authorList>
    </citation>
    <scope>NUCLEOTIDE SEQUENCE [LARGE SCALE GENOMIC DNA]</scope>
    <source>
        <strain evidence="1 2">SAG 2145</strain>
    </source>
</reference>
<protein>
    <submittedName>
        <fullName evidence="1">Uncharacterized protein</fullName>
    </submittedName>
</protein>
<name>A0AAW1RX89_9CHLO</name>
<gene>
    <name evidence="1" type="ORF">WJX74_010054</name>
</gene>
<evidence type="ECO:0000313" key="1">
    <source>
        <dbReference type="EMBL" id="KAK9838033.1"/>
    </source>
</evidence>
<organism evidence="1 2">
    <name type="scientific">Apatococcus lobatus</name>
    <dbReference type="NCBI Taxonomy" id="904363"/>
    <lineage>
        <taxon>Eukaryota</taxon>
        <taxon>Viridiplantae</taxon>
        <taxon>Chlorophyta</taxon>
        <taxon>core chlorophytes</taxon>
        <taxon>Trebouxiophyceae</taxon>
        <taxon>Chlorellales</taxon>
        <taxon>Chlorellaceae</taxon>
        <taxon>Apatococcus</taxon>
    </lineage>
</organism>
<dbReference type="AlphaFoldDB" id="A0AAW1RX89"/>
<keyword evidence="2" id="KW-1185">Reference proteome</keyword>
<dbReference type="GO" id="GO:0003677">
    <property type="term" value="F:DNA binding"/>
    <property type="evidence" value="ECO:0007669"/>
    <property type="project" value="InterPro"/>
</dbReference>
<dbReference type="GO" id="GO:0009007">
    <property type="term" value="F:site-specific DNA-methyltransferase (adenine-specific) activity"/>
    <property type="evidence" value="ECO:0007669"/>
    <property type="project" value="InterPro"/>
</dbReference>
<evidence type="ECO:0000313" key="2">
    <source>
        <dbReference type="Proteomes" id="UP001438707"/>
    </source>
</evidence>
<dbReference type="GO" id="GO:0009307">
    <property type="term" value="P:DNA restriction-modification system"/>
    <property type="evidence" value="ECO:0007669"/>
    <property type="project" value="InterPro"/>
</dbReference>
<comment type="caution">
    <text evidence="1">The sequence shown here is derived from an EMBL/GenBank/DDBJ whole genome shotgun (WGS) entry which is preliminary data.</text>
</comment>
<dbReference type="Pfam" id="PF05869">
    <property type="entry name" value="Dam"/>
    <property type="match status" value="1"/>
</dbReference>
<proteinExistence type="predicted"/>
<dbReference type="InterPro" id="IPR008593">
    <property type="entry name" value="Dam_MeTrfase"/>
</dbReference>
<sequence length="156" mass="17142">MSGNYSTVASSSVELEIEELVAETDGDGPTPGMFPRREDIPEVNRIIMFAVQAEEAHQQDKSDWQVLPRIFNALSQEFGPYHLDACADLAGTNGMVEPYWTVKDDCTTTEWGGLNVWCKPPFHMVGAVLENYLRCKKGSPTNTSATFVVPGWVGAA</sequence>
<dbReference type="EMBL" id="JALJOS010000006">
    <property type="protein sequence ID" value="KAK9838033.1"/>
    <property type="molecule type" value="Genomic_DNA"/>
</dbReference>